<name>A0AAW0MLG4_9GOBI</name>
<evidence type="ECO:0000256" key="5">
    <source>
        <dbReference type="ARBA" id="ARBA00023136"/>
    </source>
</evidence>
<feature type="compositionally biased region" description="Basic and acidic residues" evidence="8">
    <location>
        <begin position="469"/>
        <end position="495"/>
    </location>
</feature>
<dbReference type="PROSITE" id="PS50853">
    <property type="entry name" value="FN3"/>
    <property type="match status" value="1"/>
</dbReference>
<dbReference type="Gene3D" id="2.60.40.10">
    <property type="entry name" value="Immunoglobulins"/>
    <property type="match status" value="2"/>
</dbReference>
<evidence type="ECO:0000256" key="4">
    <source>
        <dbReference type="ARBA" id="ARBA00022989"/>
    </source>
</evidence>
<keyword evidence="6" id="KW-0675">Receptor</keyword>
<keyword evidence="5 9" id="KW-0472">Membrane</keyword>
<keyword evidence="4 9" id="KW-1133">Transmembrane helix</keyword>
<feature type="domain" description="Fibronectin type-III" evidence="10">
    <location>
        <begin position="138"/>
        <end position="243"/>
    </location>
</feature>
<dbReference type="PANTHER" id="PTHR23037">
    <property type="entry name" value="CYTOKINE RECEPTOR"/>
    <property type="match status" value="1"/>
</dbReference>
<dbReference type="AlphaFoldDB" id="A0AAW0MLG4"/>
<dbReference type="SUPFAM" id="SSF49265">
    <property type="entry name" value="Fibronectin type III"/>
    <property type="match status" value="2"/>
</dbReference>
<feature type="transmembrane region" description="Helical" evidence="9">
    <location>
        <begin position="245"/>
        <end position="267"/>
    </location>
</feature>
<keyword evidence="7" id="KW-0325">Glycoprotein</keyword>
<dbReference type="InterPro" id="IPR036116">
    <property type="entry name" value="FN3_sf"/>
</dbReference>
<dbReference type="Proteomes" id="UP001460270">
    <property type="component" value="Unassembled WGS sequence"/>
</dbReference>
<dbReference type="GO" id="GO:0004896">
    <property type="term" value="F:cytokine receptor activity"/>
    <property type="evidence" value="ECO:0007669"/>
    <property type="project" value="TreeGrafter"/>
</dbReference>
<comment type="subcellular location">
    <subcellularLocation>
        <location evidence="1">Membrane</location>
        <topology evidence="1">Single-pass type I membrane protein</topology>
    </subcellularLocation>
</comment>
<dbReference type="InterPro" id="IPR003961">
    <property type="entry name" value="FN3_dom"/>
</dbReference>
<dbReference type="InterPro" id="IPR013783">
    <property type="entry name" value="Ig-like_fold"/>
</dbReference>
<evidence type="ECO:0000259" key="10">
    <source>
        <dbReference type="PROSITE" id="PS50853"/>
    </source>
</evidence>
<evidence type="ECO:0000313" key="11">
    <source>
        <dbReference type="EMBL" id="KAK7880335.1"/>
    </source>
</evidence>
<evidence type="ECO:0000256" key="9">
    <source>
        <dbReference type="SAM" id="Phobius"/>
    </source>
</evidence>
<gene>
    <name evidence="11" type="ORF">WMY93_033027</name>
</gene>
<feature type="region of interest" description="Disordered" evidence="8">
    <location>
        <begin position="469"/>
        <end position="501"/>
    </location>
</feature>
<dbReference type="GO" id="GO:0009897">
    <property type="term" value="C:external side of plasma membrane"/>
    <property type="evidence" value="ECO:0007669"/>
    <property type="project" value="TreeGrafter"/>
</dbReference>
<keyword evidence="2 9" id="KW-0812">Transmembrane</keyword>
<comment type="caution">
    <text evidence="11">The sequence shown here is derived from an EMBL/GenBank/DDBJ whole genome shotgun (WGS) entry which is preliminary data.</text>
</comment>
<evidence type="ECO:0000256" key="8">
    <source>
        <dbReference type="SAM" id="MobiDB-lite"/>
    </source>
</evidence>
<proteinExistence type="predicted"/>
<evidence type="ECO:0000256" key="7">
    <source>
        <dbReference type="ARBA" id="ARBA00023180"/>
    </source>
</evidence>
<evidence type="ECO:0000256" key="1">
    <source>
        <dbReference type="ARBA" id="ARBA00004479"/>
    </source>
</evidence>
<evidence type="ECO:0000256" key="6">
    <source>
        <dbReference type="ARBA" id="ARBA00023170"/>
    </source>
</evidence>
<evidence type="ECO:0000256" key="3">
    <source>
        <dbReference type="ARBA" id="ARBA00022729"/>
    </source>
</evidence>
<organism evidence="11 12">
    <name type="scientific">Mugilogobius chulae</name>
    <name type="common">yellowstripe goby</name>
    <dbReference type="NCBI Taxonomy" id="88201"/>
    <lineage>
        <taxon>Eukaryota</taxon>
        <taxon>Metazoa</taxon>
        <taxon>Chordata</taxon>
        <taxon>Craniata</taxon>
        <taxon>Vertebrata</taxon>
        <taxon>Euteleostomi</taxon>
        <taxon>Actinopterygii</taxon>
        <taxon>Neopterygii</taxon>
        <taxon>Teleostei</taxon>
        <taxon>Neoteleostei</taxon>
        <taxon>Acanthomorphata</taxon>
        <taxon>Gobiaria</taxon>
        <taxon>Gobiiformes</taxon>
        <taxon>Gobioidei</taxon>
        <taxon>Gobiidae</taxon>
        <taxon>Gobionellinae</taxon>
        <taxon>Mugilogobius</taxon>
    </lineage>
</organism>
<dbReference type="InterPro" id="IPR015152">
    <property type="entry name" value="Growth/epo_recpt_lig-bind"/>
</dbReference>
<evidence type="ECO:0000256" key="2">
    <source>
        <dbReference type="ARBA" id="ARBA00022692"/>
    </source>
</evidence>
<dbReference type="PANTHER" id="PTHR23037:SF46">
    <property type="entry name" value="INTERLEUKIN 5 RECEPTOR SUBUNIT ALPHA"/>
    <property type="match status" value="1"/>
</dbReference>
<dbReference type="EMBL" id="JBBPFD010000113">
    <property type="protein sequence ID" value="KAK7880335.1"/>
    <property type="molecule type" value="Genomic_DNA"/>
</dbReference>
<accession>A0AAW0MLG4</accession>
<dbReference type="Pfam" id="PF09067">
    <property type="entry name" value="EpoR_lig-bind"/>
    <property type="match status" value="1"/>
</dbReference>
<keyword evidence="12" id="KW-1185">Reference proteome</keyword>
<evidence type="ECO:0000313" key="12">
    <source>
        <dbReference type="Proteomes" id="UP001460270"/>
    </source>
</evidence>
<reference evidence="12" key="1">
    <citation type="submission" date="2024-04" db="EMBL/GenBank/DDBJ databases">
        <title>Salinicola lusitanus LLJ914,a marine bacterium isolated from the Okinawa Trough.</title>
        <authorList>
            <person name="Li J."/>
        </authorList>
    </citation>
    <scope>NUCLEOTIDE SEQUENCE [LARGE SCALE GENOMIC DNA]</scope>
</reference>
<keyword evidence="3" id="KW-0732">Signal</keyword>
<sequence length="501" mass="56683">MLCLLLLLAAPVHASRTVAWDDTRKQALFHDDTPTSTRPLIYYCRSRNMEDFSCYWYPLENASDSDDVTYVLTYNKDDGPILECPDYLSSGPHSCHFDSSHTTIWKIYCMNVTAVTPVGNYSSPKHCLDVAEIVETEAPVNLTYDLYDAGGDEMGHNTLLSWTYPQPGDLQYGWITLVYELQYRRVNEPQNWKVKASLREPHVELLGLPIGEYVVQVRCRSHNYGRWSQWSQPLYMNIPARPPTLLVLVLVTGVSVVALIGFTLGLVQQSKRIKDYFLPPIPKPRIIGIDPLLLKKGNLEEINRHFSSFHGYSPPSYSYADDVWDQVSADDSFITSAPPALSENIPNNNNCSCDVPKDPHEKEKEALIIPCDVSPANLQSYVTSPPQCFSSIPNAAQTDFVLAVPGSEYSVMGRESTEMAVNPEAGKPNVPDFYTCVQLMHDTGEVHLVPCLPPAYCNAFPNWDEKTRQREQLEARKIQDEKEKERKEERQEVRLVSEAVQ</sequence>
<protein>
    <recommendedName>
        <fullName evidence="10">Fibronectin type-III domain-containing protein</fullName>
    </recommendedName>
</protein>